<comment type="caution">
    <text evidence="1">The sequence shown here is derived from an EMBL/GenBank/DDBJ whole genome shotgun (WGS) entry which is preliminary data.</text>
</comment>
<dbReference type="NCBIfam" id="TIGR00654">
    <property type="entry name" value="PhzF_family"/>
    <property type="match status" value="1"/>
</dbReference>
<dbReference type="RefSeq" id="WP_141359111.1">
    <property type="nucleotide sequence ID" value="NZ_BAAAWM010000001.1"/>
</dbReference>
<protein>
    <submittedName>
        <fullName evidence="1">Phenazine biosynthesis protein PhzF</fullName>
    </submittedName>
</protein>
<evidence type="ECO:0000313" key="2">
    <source>
        <dbReference type="Proteomes" id="UP000316242"/>
    </source>
</evidence>
<dbReference type="SUPFAM" id="SSF54506">
    <property type="entry name" value="Diaminopimelate epimerase-like"/>
    <property type="match status" value="1"/>
</dbReference>
<name>A0ABQ0RQ65_GLUNI</name>
<dbReference type="EMBL" id="BJNE01000024">
    <property type="protein sequence ID" value="GEC13933.1"/>
    <property type="molecule type" value="Genomic_DNA"/>
</dbReference>
<accession>A0ABQ0RQ65</accession>
<dbReference type="Pfam" id="PF02567">
    <property type="entry name" value="PhzC-PhzF"/>
    <property type="match status" value="1"/>
</dbReference>
<dbReference type="PIRSF" id="PIRSF016184">
    <property type="entry name" value="PhzC_PhzF"/>
    <property type="match status" value="1"/>
</dbReference>
<proteinExistence type="predicted"/>
<dbReference type="Proteomes" id="UP000316242">
    <property type="component" value="Unassembled WGS sequence"/>
</dbReference>
<keyword evidence="2" id="KW-1185">Reference proteome</keyword>
<organism evidence="1 2">
    <name type="scientific">Glutamicibacter nicotianae</name>
    <name type="common">Arthrobacter nicotianae</name>
    <dbReference type="NCBI Taxonomy" id="37929"/>
    <lineage>
        <taxon>Bacteria</taxon>
        <taxon>Bacillati</taxon>
        <taxon>Actinomycetota</taxon>
        <taxon>Actinomycetes</taxon>
        <taxon>Micrococcales</taxon>
        <taxon>Micrococcaceae</taxon>
        <taxon>Glutamicibacter</taxon>
    </lineage>
</organism>
<dbReference type="PANTHER" id="PTHR13774">
    <property type="entry name" value="PHENAZINE BIOSYNTHESIS PROTEIN"/>
    <property type="match status" value="1"/>
</dbReference>
<reference evidence="1 2" key="1">
    <citation type="submission" date="2019-06" db="EMBL/GenBank/DDBJ databases">
        <title>Whole genome shotgun sequence of Glutamicibacter nicotianae NBRC 14234.</title>
        <authorList>
            <person name="Hosoyama A."/>
            <person name="Uohara A."/>
            <person name="Ohji S."/>
            <person name="Ichikawa N."/>
        </authorList>
    </citation>
    <scope>NUCLEOTIDE SEQUENCE [LARGE SCALE GENOMIC DNA]</scope>
    <source>
        <strain evidence="1 2">NBRC 14234</strain>
    </source>
</reference>
<dbReference type="PANTHER" id="PTHR13774:SF32">
    <property type="entry name" value="ANTISENSE-ENHANCING SEQUENCE 1"/>
    <property type="match status" value="1"/>
</dbReference>
<sequence length="280" mass="29991">MQRRFQQVDVFSTVPYKGNPLGVVLDGDGLEDEAMRNYSLWSNLSEATFILPARHVEADYRFRIFARDREYPFAGHPALGTARAWLQAGGVPRDPKQLIAECGAGLVPIRIDGELLSFASPPATRTGAIGRRELAEMLQILGIGTEQVVDAQWVDNGPGWAAILLQDAQQVLEISAQAPQRFGRWKIGVLGALPPSTPGGGFEVRALTIENGAVREDPVTGSLNGAAAQWLIDAGHAAAPLVNRQGAKAGRDGEVHLEMADGQLWVGGATNVLIEGSIDL</sequence>
<dbReference type="InterPro" id="IPR003719">
    <property type="entry name" value="Phenazine_PhzF-like"/>
</dbReference>
<evidence type="ECO:0000313" key="1">
    <source>
        <dbReference type="EMBL" id="GEC13933.1"/>
    </source>
</evidence>
<dbReference type="Gene3D" id="3.10.310.10">
    <property type="entry name" value="Diaminopimelate Epimerase, Chain A, domain 1"/>
    <property type="match status" value="2"/>
</dbReference>
<gene>
    <name evidence="1" type="primary">phzC</name>
    <name evidence="1" type="ORF">ANI01nite_31360</name>
</gene>